<dbReference type="Proteomes" id="UP001160499">
    <property type="component" value="Unassembled WGS sequence"/>
</dbReference>
<dbReference type="InterPro" id="IPR011032">
    <property type="entry name" value="GroES-like_sf"/>
</dbReference>
<dbReference type="PANTHER" id="PTHR43161:SF23">
    <property type="entry name" value="(R,R)-BUTANEDIOL DEHYDROGENASE-RELATED"/>
    <property type="match status" value="1"/>
</dbReference>
<evidence type="ECO:0000259" key="7">
    <source>
        <dbReference type="SMART" id="SM00829"/>
    </source>
</evidence>
<dbReference type="SUPFAM" id="SSF50129">
    <property type="entry name" value="GroES-like"/>
    <property type="match status" value="1"/>
</dbReference>
<evidence type="ECO:0000256" key="2">
    <source>
        <dbReference type="ARBA" id="ARBA00008072"/>
    </source>
</evidence>
<sequence length="372" mass="38630">MLAARLYGAKDLRIEEMPEPEPGPGEVKIRVAYAGICGTDVHEYFEMPRATHVPNPLTGATLPQTLGHEFAGTVVTCGEGVGRVAPGARVCVRPIRTCGVCPRCTSGLSHLCTALAAIGVTAPGGGLAQYVVVPADSVHQLPEGVPLEQGALVEPMAVALNAVERARVPRGGSALVTGAGAVGMGALFAFKAHGVEDVLMVEPSPSRRAAAERHGARVLDPGVVDVAEEVMAFTRARGVDAAVECSGRTDALNAAIRSLAAQAPVVMVALYSGPVAIDASVVRLAELALLGCEAYPDGVFERVIEHMASGHYPTDGWLDHIALRDTLAGLHDVRDGRRLKVLVDIPDGSGSWAERGGSADVLWGNLDQGVDS</sequence>
<dbReference type="Pfam" id="PF08240">
    <property type="entry name" value="ADH_N"/>
    <property type="match status" value="1"/>
</dbReference>
<dbReference type="InterPro" id="IPR013154">
    <property type="entry name" value="ADH-like_N"/>
</dbReference>
<dbReference type="Pfam" id="PF00107">
    <property type="entry name" value="ADH_zinc_N"/>
    <property type="match status" value="1"/>
</dbReference>
<feature type="domain" description="Enoyl reductase (ER)" evidence="7">
    <location>
        <begin position="8"/>
        <end position="343"/>
    </location>
</feature>
<comment type="caution">
    <text evidence="8">The sequence shown here is derived from an EMBL/GenBank/DDBJ whole genome shotgun (WGS) entry which is preliminary data.</text>
</comment>
<dbReference type="EC" id="1.1.1.-" evidence="8"/>
<gene>
    <name evidence="8" type="ORF">M2283_008875</name>
</gene>
<dbReference type="EC" id="1.1.1.303" evidence="8"/>
<evidence type="ECO:0000256" key="6">
    <source>
        <dbReference type="RuleBase" id="RU361277"/>
    </source>
</evidence>
<evidence type="ECO:0000313" key="8">
    <source>
        <dbReference type="EMBL" id="MDH6221528.1"/>
    </source>
</evidence>
<dbReference type="Gene3D" id="3.90.180.10">
    <property type="entry name" value="Medium-chain alcohol dehydrogenases, catalytic domain"/>
    <property type="match status" value="1"/>
</dbReference>
<keyword evidence="9" id="KW-1185">Reference proteome</keyword>
<keyword evidence="4 6" id="KW-0862">Zinc</keyword>
<reference evidence="8 9" key="1">
    <citation type="submission" date="2023-04" db="EMBL/GenBank/DDBJ databases">
        <title>Forest soil microbial communities from Buena Vista Peninsula, Colon Province, Panama.</title>
        <authorList>
            <person name="Bouskill N."/>
        </authorList>
    </citation>
    <scope>NUCLEOTIDE SEQUENCE [LARGE SCALE GENOMIC DNA]</scope>
    <source>
        <strain evidence="8 9">GGS1</strain>
    </source>
</reference>
<evidence type="ECO:0000256" key="1">
    <source>
        <dbReference type="ARBA" id="ARBA00001947"/>
    </source>
</evidence>
<dbReference type="RefSeq" id="WP_280882240.1">
    <property type="nucleotide sequence ID" value="NZ_JARXVH010000023.1"/>
</dbReference>
<proteinExistence type="inferred from homology"/>
<keyword evidence="3 6" id="KW-0479">Metal-binding</keyword>
<comment type="similarity">
    <text evidence="2 6">Belongs to the zinc-containing alcohol dehydrogenase family.</text>
</comment>
<evidence type="ECO:0000256" key="3">
    <source>
        <dbReference type="ARBA" id="ARBA00022723"/>
    </source>
</evidence>
<evidence type="ECO:0000256" key="5">
    <source>
        <dbReference type="ARBA" id="ARBA00023002"/>
    </source>
</evidence>
<organism evidence="8 9">
    <name type="scientific">Streptomyces pseudovenezuelae</name>
    <dbReference type="NCBI Taxonomy" id="67350"/>
    <lineage>
        <taxon>Bacteria</taxon>
        <taxon>Bacillati</taxon>
        <taxon>Actinomycetota</taxon>
        <taxon>Actinomycetes</taxon>
        <taxon>Kitasatosporales</taxon>
        <taxon>Streptomycetaceae</taxon>
        <taxon>Streptomyces</taxon>
        <taxon>Streptomyces aurantiacus group</taxon>
    </lineage>
</organism>
<dbReference type="InterPro" id="IPR036291">
    <property type="entry name" value="NAD(P)-bd_dom_sf"/>
</dbReference>
<comment type="cofactor">
    <cofactor evidence="1 6">
        <name>Zn(2+)</name>
        <dbReference type="ChEBI" id="CHEBI:29105"/>
    </cofactor>
</comment>
<evidence type="ECO:0000256" key="4">
    <source>
        <dbReference type="ARBA" id="ARBA00022833"/>
    </source>
</evidence>
<dbReference type="InterPro" id="IPR020843">
    <property type="entry name" value="ER"/>
</dbReference>
<accession>A0ABT6LYZ3</accession>
<keyword evidence="5 8" id="KW-0560">Oxidoreductase</keyword>
<dbReference type="PANTHER" id="PTHR43161">
    <property type="entry name" value="SORBITOL DEHYDROGENASE"/>
    <property type="match status" value="1"/>
</dbReference>
<dbReference type="SMART" id="SM00829">
    <property type="entry name" value="PKS_ER"/>
    <property type="match status" value="1"/>
</dbReference>
<evidence type="ECO:0000313" key="9">
    <source>
        <dbReference type="Proteomes" id="UP001160499"/>
    </source>
</evidence>
<dbReference type="GO" id="GO:0000721">
    <property type="term" value="F:(R,R)-butanediol dehydrogenase activity"/>
    <property type="evidence" value="ECO:0007669"/>
    <property type="project" value="UniProtKB-EC"/>
</dbReference>
<dbReference type="GO" id="GO:0052587">
    <property type="term" value="F:diacetyl reductase ((R)-acetoin forming) (NAD+) activity"/>
    <property type="evidence" value="ECO:0007669"/>
    <property type="project" value="UniProtKB-EC"/>
</dbReference>
<name>A0ABT6LYZ3_9ACTN</name>
<dbReference type="EMBL" id="JARXVH010000023">
    <property type="protein sequence ID" value="MDH6221528.1"/>
    <property type="molecule type" value="Genomic_DNA"/>
</dbReference>
<dbReference type="Gene3D" id="3.40.50.720">
    <property type="entry name" value="NAD(P)-binding Rossmann-like Domain"/>
    <property type="match status" value="1"/>
</dbReference>
<protein>
    <submittedName>
        <fullName evidence="8">(R,R)-butanediol dehydrogenase/meso-butanediol dehydrogenase/diacetyl reductase</fullName>
        <ecNumber evidence="8">1.1.1.-</ecNumber>
        <ecNumber evidence="8">1.1.1.303</ecNumber>
        <ecNumber evidence="8">1.1.1.4</ecNumber>
    </submittedName>
</protein>
<dbReference type="PROSITE" id="PS00059">
    <property type="entry name" value="ADH_ZINC"/>
    <property type="match status" value="1"/>
</dbReference>
<dbReference type="InterPro" id="IPR013149">
    <property type="entry name" value="ADH-like_C"/>
</dbReference>
<dbReference type="InterPro" id="IPR002328">
    <property type="entry name" value="ADH_Zn_CS"/>
</dbReference>
<dbReference type="EC" id="1.1.1.4" evidence="8"/>
<dbReference type="SUPFAM" id="SSF51735">
    <property type="entry name" value="NAD(P)-binding Rossmann-fold domains"/>
    <property type="match status" value="1"/>
</dbReference>